<protein>
    <submittedName>
        <fullName evidence="1">Uncharacterized protein</fullName>
    </submittedName>
</protein>
<evidence type="ECO:0000313" key="2">
    <source>
        <dbReference type="Proteomes" id="UP000501191"/>
    </source>
</evidence>
<dbReference type="EMBL" id="MN103533">
    <property type="protein sequence ID" value="QEA10837.1"/>
    <property type="molecule type" value="Genomic_DNA"/>
</dbReference>
<dbReference type="Proteomes" id="UP000501191">
    <property type="component" value="Segment"/>
</dbReference>
<reference evidence="1 2" key="1">
    <citation type="journal article" date="2020" name="PLoS ONE">
        <title>Weirdo19ES is a novel singleton mycobacteriophage that selects for glycolipid deficient phage-resistant M. smegmatis mutants.</title>
        <authorList>
            <person name="Suarez C.A."/>
            <person name="Franceschelli J.J."/>
            <person name="Tasselli S.E."/>
            <person name="Morbidoni H.R."/>
        </authorList>
    </citation>
    <scope>NUCLEOTIDE SEQUENCE [LARGE SCALE GENOMIC DNA]</scope>
</reference>
<accession>A0A6M2YSX5</accession>
<sequence length="183" mass="19661">MVTEATMRRVLVRIVDNRGSWQEVGYTIASEAIRRPVTFRTRVGGPDAAPSEATLDGLALIGEGGKEGHLSIEPIARMLGQQVLKIARTVELLWLPVTAHRTDVVDLWTIECVPLVSWFTLSQRTDEAILRLAGVDADTGEILLPPPEFRCHACGGHGRVAGASPAASDALTCPLCNGTGVQR</sequence>
<dbReference type="RefSeq" id="YP_010050770.1">
    <property type="nucleotide sequence ID" value="NC_054433.1"/>
</dbReference>
<keyword evidence="2" id="KW-1185">Reference proteome</keyword>
<dbReference type="KEGG" id="vg:63911505"/>
<evidence type="ECO:0000313" key="1">
    <source>
        <dbReference type="EMBL" id="QEA10837.1"/>
    </source>
</evidence>
<dbReference type="InterPro" id="IPR036410">
    <property type="entry name" value="HSP_DnaJ_Cys-rich_dom_sf"/>
</dbReference>
<proteinExistence type="predicted"/>
<dbReference type="SUPFAM" id="SSF57938">
    <property type="entry name" value="DnaJ/Hsp40 cysteine-rich domain"/>
    <property type="match status" value="1"/>
</dbReference>
<dbReference type="GeneID" id="63911505"/>
<name>A0A6M2YSX5_9CAUD</name>
<organism evidence="1 2">
    <name type="scientific">Mycobacterium phage Weirdo19</name>
    <dbReference type="NCBI Taxonomy" id="2601610"/>
    <lineage>
        <taxon>Viruses</taxon>
        <taxon>Duplodnaviria</taxon>
        <taxon>Heunggongvirae</taxon>
        <taxon>Uroviricota</taxon>
        <taxon>Caudoviricetes</taxon>
        <taxon>Rosariovirus</taxon>
        <taxon>Rosariovirus Weirdo19ES</taxon>
    </lineage>
</organism>